<dbReference type="OMA" id="MGNICIH"/>
<dbReference type="OrthoDB" id="300937at2759"/>
<accession>A0A8S1SU15</accession>
<comment type="caution">
    <text evidence="2">The sequence shown here is derived from an EMBL/GenBank/DDBJ whole genome shotgun (WGS) entry which is preliminary data.</text>
</comment>
<evidence type="ECO:0000313" key="2">
    <source>
        <dbReference type="EMBL" id="CAD8144355.1"/>
    </source>
</evidence>
<sequence length="216" mass="25289">MGNICIHKQENQRAKIIKIIGYPRLNCPNKLILVPSIQNLTQNLDTFEEDFYKSEFVLDFQPDINRNQSTRKVKLGSTIEEINRLNLIQCPSLCHIDDNYEIHQNHQQKQMSKYHQNNNNDILRGQKHNQLKKRNKKVSLQKLEQPKSILKSHTKQQNPSYSSFFENKSPHTVTFSLASSNSRNSRSLSPMINALRVNRQPEESRSMSQLLQFPYL</sequence>
<feature type="compositionally biased region" description="Polar residues" evidence="1">
    <location>
        <begin position="155"/>
        <end position="165"/>
    </location>
</feature>
<proteinExistence type="predicted"/>
<organism evidence="2 3">
    <name type="scientific">Paramecium octaurelia</name>
    <dbReference type="NCBI Taxonomy" id="43137"/>
    <lineage>
        <taxon>Eukaryota</taxon>
        <taxon>Sar</taxon>
        <taxon>Alveolata</taxon>
        <taxon>Ciliophora</taxon>
        <taxon>Intramacronucleata</taxon>
        <taxon>Oligohymenophorea</taxon>
        <taxon>Peniculida</taxon>
        <taxon>Parameciidae</taxon>
        <taxon>Paramecium</taxon>
    </lineage>
</organism>
<gene>
    <name evidence="2" type="ORF">POCTA_138.1.T0160107</name>
</gene>
<keyword evidence="3" id="KW-1185">Reference proteome</keyword>
<evidence type="ECO:0000313" key="3">
    <source>
        <dbReference type="Proteomes" id="UP000683925"/>
    </source>
</evidence>
<dbReference type="AlphaFoldDB" id="A0A8S1SU15"/>
<name>A0A8S1SU15_PAROT</name>
<feature type="region of interest" description="Disordered" evidence="1">
    <location>
        <begin position="144"/>
        <end position="165"/>
    </location>
</feature>
<reference evidence="2" key="1">
    <citation type="submission" date="2021-01" db="EMBL/GenBank/DDBJ databases">
        <authorList>
            <consortium name="Genoscope - CEA"/>
            <person name="William W."/>
        </authorList>
    </citation>
    <scope>NUCLEOTIDE SEQUENCE</scope>
</reference>
<dbReference type="EMBL" id="CAJJDP010000016">
    <property type="protein sequence ID" value="CAD8144355.1"/>
    <property type="molecule type" value="Genomic_DNA"/>
</dbReference>
<protein>
    <submittedName>
        <fullName evidence="2">Uncharacterized protein</fullName>
    </submittedName>
</protein>
<evidence type="ECO:0000256" key="1">
    <source>
        <dbReference type="SAM" id="MobiDB-lite"/>
    </source>
</evidence>
<dbReference type="Proteomes" id="UP000683925">
    <property type="component" value="Unassembled WGS sequence"/>
</dbReference>